<dbReference type="InterPro" id="IPR036390">
    <property type="entry name" value="WH_DNA-bd_sf"/>
</dbReference>
<dbReference type="PANTHER" id="PTHR30346:SF0">
    <property type="entry name" value="HCA OPERON TRANSCRIPTIONAL ACTIVATOR HCAR"/>
    <property type="match status" value="1"/>
</dbReference>
<dbReference type="CDD" id="cd08414">
    <property type="entry name" value="PBP2_LTTR_aromatics_like"/>
    <property type="match status" value="1"/>
</dbReference>
<dbReference type="Proteomes" id="UP000277498">
    <property type="component" value="Unassembled WGS sequence"/>
</dbReference>
<keyword evidence="7" id="KW-1185">Reference proteome</keyword>
<dbReference type="PRINTS" id="PR00039">
    <property type="entry name" value="HTHLYSR"/>
</dbReference>
<organism evidence="6 7">
    <name type="scientific">Pseudogemmobacter humi</name>
    <dbReference type="NCBI Taxonomy" id="2483812"/>
    <lineage>
        <taxon>Bacteria</taxon>
        <taxon>Pseudomonadati</taxon>
        <taxon>Pseudomonadota</taxon>
        <taxon>Alphaproteobacteria</taxon>
        <taxon>Rhodobacterales</taxon>
        <taxon>Paracoccaceae</taxon>
        <taxon>Pseudogemmobacter</taxon>
    </lineage>
</organism>
<dbReference type="GO" id="GO:0003677">
    <property type="term" value="F:DNA binding"/>
    <property type="evidence" value="ECO:0007669"/>
    <property type="project" value="UniProtKB-KW"/>
</dbReference>
<proteinExistence type="inferred from homology"/>
<evidence type="ECO:0000256" key="4">
    <source>
        <dbReference type="ARBA" id="ARBA00023163"/>
    </source>
</evidence>
<dbReference type="InterPro" id="IPR036388">
    <property type="entry name" value="WH-like_DNA-bd_sf"/>
</dbReference>
<gene>
    <name evidence="6" type="primary">benM_3</name>
    <name evidence="6" type="ORF">XINFAN_00831</name>
</gene>
<dbReference type="InterPro" id="IPR000847">
    <property type="entry name" value="LysR_HTH_N"/>
</dbReference>
<name>A0A3P5WLS5_9RHOB</name>
<evidence type="ECO:0000313" key="7">
    <source>
        <dbReference type="Proteomes" id="UP000277498"/>
    </source>
</evidence>
<protein>
    <submittedName>
        <fullName evidence="6">HTH-type transcriptional regulator BenM</fullName>
    </submittedName>
</protein>
<dbReference type="Pfam" id="PF00126">
    <property type="entry name" value="HTH_1"/>
    <property type="match status" value="1"/>
</dbReference>
<dbReference type="FunFam" id="1.10.10.10:FF:000001">
    <property type="entry name" value="LysR family transcriptional regulator"/>
    <property type="match status" value="1"/>
</dbReference>
<accession>A0A3P5WLS5</accession>
<evidence type="ECO:0000256" key="3">
    <source>
        <dbReference type="ARBA" id="ARBA00023125"/>
    </source>
</evidence>
<evidence type="ECO:0000313" key="6">
    <source>
        <dbReference type="EMBL" id="VDC22638.1"/>
    </source>
</evidence>
<dbReference type="InterPro" id="IPR005119">
    <property type="entry name" value="LysR_subst-bd"/>
</dbReference>
<keyword evidence="4" id="KW-0804">Transcription</keyword>
<evidence type="ECO:0000256" key="2">
    <source>
        <dbReference type="ARBA" id="ARBA00023015"/>
    </source>
</evidence>
<keyword evidence="2" id="KW-0805">Transcription regulation</keyword>
<dbReference type="GO" id="GO:0032993">
    <property type="term" value="C:protein-DNA complex"/>
    <property type="evidence" value="ECO:0007669"/>
    <property type="project" value="TreeGrafter"/>
</dbReference>
<dbReference type="Gene3D" id="3.40.190.10">
    <property type="entry name" value="Periplasmic binding protein-like II"/>
    <property type="match status" value="2"/>
</dbReference>
<dbReference type="Pfam" id="PF03466">
    <property type="entry name" value="LysR_substrate"/>
    <property type="match status" value="1"/>
</dbReference>
<dbReference type="PANTHER" id="PTHR30346">
    <property type="entry name" value="TRANSCRIPTIONAL DUAL REGULATOR HCAR-RELATED"/>
    <property type="match status" value="1"/>
</dbReference>
<comment type="similarity">
    <text evidence="1">Belongs to the LysR transcriptional regulatory family.</text>
</comment>
<dbReference type="Gene3D" id="1.10.10.10">
    <property type="entry name" value="Winged helix-like DNA-binding domain superfamily/Winged helix DNA-binding domain"/>
    <property type="match status" value="1"/>
</dbReference>
<reference evidence="6 7" key="1">
    <citation type="submission" date="2018-11" db="EMBL/GenBank/DDBJ databases">
        <authorList>
            <person name="Criscuolo A."/>
        </authorList>
    </citation>
    <scope>NUCLEOTIDE SEQUENCE [LARGE SCALE GENOMIC DNA]</scope>
    <source>
        <strain evidence="6">ACIP111625</strain>
    </source>
</reference>
<evidence type="ECO:0000256" key="1">
    <source>
        <dbReference type="ARBA" id="ARBA00009437"/>
    </source>
</evidence>
<dbReference type="AlphaFoldDB" id="A0A3P5WLS5"/>
<sequence>MEFRQLRYFLAVAEELHFGRAATRLDMAQPPLSRQIAALEEDLGAQLFDRSRSQIRLTQAGLVLREHARQLIERVDAARRETRLVGAGGAGRLRVAFVGSASHGLLPMLIKDYRSAYPDVELALSAMNNAELQRALVTREIDIAVARPELKDDEFRRELLCRERLMLAIPDNSPLAAQCEVRFADLSGQNFVLYPRRPRPGYADLVLSICEQEGVKPGNLELTQDFQSAISLVSVGVGLSVVPESVSSTTRPGVVYRHYQGHNPGTALTVHARLDNRAPQVVNFLETTRKFVRAGQSGAA</sequence>
<feature type="domain" description="HTH lysR-type" evidence="5">
    <location>
        <begin position="1"/>
        <end position="58"/>
    </location>
</feature>
<dbReference type="SUPFAM" id="SSF53850">
    <property type="entry name" value="Periplasmic binding protein-like II"/>
    <property type="match status" value="1"/>
</dbReference>
<dbReference type="PROSITE" id="PS50931">
    <property type="entry name" value="HTH_LYSR"/>
    <property type="match status" value="1"/>
</dbReference>
<dbReference type="OrthoDB" id="9815174at2"/>
<evidence type="ECO:0000259" key="5">
    <source>
        <dbReference type="PROSITE" id="PS50931"/>
    </source>
</evidence>
<dbReference type="SUPFAM" id="SSF46785">
    <property type="entry name" value="Winged helix' DNA-binding domain"/>
    <property type="match status" value="1"/>
</dbReference>
<dbReference type="EMBL" id="UXAW01000045">
    <property type="protein sequence ID" value="VDC22638.1"/>
    <property type="molecule type" value="Genomic_DNA"/>
</dbReference>
<dbReference type="GO" id="GO:0003700">
    <property type="term" value="F:DNA-binding transcription factor activity"/>
    <property type="evidence" value="ECO:0007669"/>
    <property type="project" value="InterPro"/>
</dbReference>
<keyword evidence="3" id="KW-0238">DNA-binding</keyword>